<dbReference type="Pfam" id="PF05191">
    <property type="entry name" value="ADK_lid"/>
    <property type="match status" value="1"/>
</dbReference>
<dbReference type="PRINTS" id="PR00094">
    <property type="entry name" value="ADENYLTKNASE"/>
</dbReference>
<dbReference type="PANTHER" id="PTHR23359">
    <property type="entry name" value="NUCLEOTIDE KINASE"/>
    <property type="match status" value="1"/>
</dbReference>
<feature type="binding site" evidence="4">
    <location>
        <begin position="10"/>
        <end position="15"/>
    </location>
    <ligand>
        <name>ATP</name>
        <dbReference type="ChEBI" id="CHEBI:30616"/>
    </ligand>
</feature>
<feature type="binding site" evidence="4">
    <location>
        <begin position="57"/>
        <end position="59"/>
    </location>
    <ligand>
        <name>AMP</name>
        <dbReference type="ChEBI" id="CHEBI:456215"/>
    </ligand>
</feature>
<feature type="binding site" evidence="4">
    <location>
        <begin position="85"/>
        <end position="88"/>
    </location>
    <ligand>
        <name>AMP</name>
        <dbReference type="ChEBI" id="CHEBI:456215"/>
    </ligand>
</feature>
<dbReference type="FunFam" id="3.40.50.300:FF:000106">
    <property type="entry name" value="Adenylate kinase mitochondrial"/>
    <property type="match status" value="1"/>
</dbReference>
<sequence length="215" mass="24479">MKLVFIGPPGVGKGTYAQAVREKYGIPHISTGDIFREEIKKGSELGARVKEYMDRGLLVPDDLVIEVVKRRLQEEDCKRGFILDGFPRTLPQALTLEEFARPDLVLNFVAREEVIIERLSGRRVCSVCGAIYHVKYMPPKVPGVCDKCGGALIVRRDDQPEVVKERLRVFREQFAPIIQFYEERDRLVTVDASEQAPVVIPRVLEILEKRFKGVQ</sequence>
<comment type="function">
    <text evidence="4">Catalyzes the reversible transfer of the terminal phosphate group between ATP and AMP. Plays an important role in cellular energy homeostasis and in adenine nucleotide metabolism.</text>
</comment>
<dbReference type="HAMAP" id="MF_00235">
    <property type="entry name" value="Adenylate_kinase_Adk"/>
    <property type="match status" value="1"/>
</dbReference>
<dbReference type="Gene3D" id="3.40.50.300">
    <property type="entry name" value="P-loop containing nucleotide triphosphate hydrolases"/>
    <property type="match status" value="1"/>
</dbReference>
<dbReference type="InterPro" id="IPR027417">
    <property type="entry name" value="P-loop_NTPase"/>
</dbReference>
<dbReference type="InParanoid" id="A0A7L9FF57"/>
<evidence type="ECO:0000313" key="8">
    <source>
        <dbReference type="EMBL" id="QOJ78428.1"/>
    </source>
</evidence>
<gene>
    <name evidence="4" type="primary">adk</name>
    <name evidence="8" type="ORF">IG193_06640</name>
</gene>
<protein>
    <recommendedName>
        <fullName evidence="4 6">Adenylate kinase</fullName>
        <shortName evidence="4">AK</shortName>
        <ecNumber evidence="4 6">2.7.4.3</ecNumber>
    </recommendedName>
    <alternativeName>
        <fullName evidence="4">ATP-AMP transphosphorylase</fullName>
    </alternativeName>
    <alternativeName>
        <fullName evidence="4">ATP:AMP phosphotransferase</fullName>
    </alternativeName>
    <alternativeName>
        <fullName evidence="4">Adenylate monophosphate kinase</fullName>
    </alternativeName>
</protein>
<feature type="domain" description="Adenylate kinase active site lid" evidence="7">
    <location>
        <begin position="122"/>
        <end position="157"/>
    </location>
</feature>
<feature type="region of interest" description="LID" evidence="4">
    <location>
        <begin position="121"/>
        <end position="158"/>
    </location>
</feature>
<dbReference type="GO" id="GO:0008270">
    <property type="term" value="F:zinc ion binding"/>
    <property type="evidence" value="ECO:0007669"/>
    <property type="project" value="UniProtKB-UniRule"/>
</dbReference>
<evidence type="ECO:0000313" key="9">
    <source>
        <dbReference type="Proteomes" id="UP000594121"/>
    </source>
</evidence>
<evidence type="ECO:0000256" key="5">
    <source>
        <dbReference type="RuleBase" id="RU003330"/>
    </source>
</evidence>
<dbReference type="SUPFAM" id="SSF52540">
    <property type="entry name" value="P-loop containing nucleoside triphosphate hydrolases"/>
    <property type="match status" value="1"/>
</dbReference>
<dbReference type="PROSITE" id="PS00113">
    <property type="entry name" value="ADENYLATE_KINASE"/>
    <property type="match status" value="1"/>
</dbReference>
<dbReference type="NCBIfam" id="NF001381">
    <property type="entry name" value="PRK00279.1-3"/>
    <property type="match status" value="1"/>
</dbReference>
<feature type="binding site" evidence="4">
    <location>
        <position position="155"/>
    </location>
    <ligand>
        <name>AMP</name>
        <dbReference type="ChEBI" id="CHEBI:456215"/>
    </ligand>
</feature>
<feature type="binding site" evidence="4">
    <location>
        <begin position="131"/>
        <end position="132"/>
    </location>
    <ligand>
        <name>ATP</name>
        <dbReference type="ChEBI" id="CHEBI:30616"/>
    </ligand>
</feature>
<feature type="binding site" evidence="4">
    <location>
        <position position="166"/>
    </location>
    <ligand>
        <name>AMP</name>
        <dbReference type="ChEBI" id="CHEBI:456215"/>
    </ligand>
</feature>
<dbReference type="CDD" id="cd01428">
    <property type="entry name" value="ADK"/>
    <property type="match status" value="1"/>
</dbReference>
<dbReference type="GO" id="GO:0005524">
    <property type="term" value="F:ATP binding"/>
    <property type="evidence" value="ECO:0007669"/>
    <property type="project" value="UniProtKB-UniRule"/>
</dbReference>
<dbReference type="NCBIfam" id="NF001380">
    <property type="entry name" value="PRK00279.1-2"/>
    <property type="match status" value="1"/>
</dbReference>
<keyword evidence="4" id="KW-0545">Nucleotide biosynthesis</keyword>
<comment type="similarity">
    <text evidence="4 5">Belongs to the adenylate kinase family.</text>
</comment>
<evidence type="ECO:0000259" key="7">
    <source>
        <dbReference type="Pfam" id="PF05191"/>
    </source>
</evidence>
<dbReference type="InterPro" id="IPR033690">
    <property type="entry name" value="Adenylat_kinase_CS"/>
</dbReference>
<evidence type="ECO:0000256" key="2">
    <source>
        <dbReference type="ARBA" id="ARBA00022741"/>
    </source>
</evidence>
<dbReference type="InterPro" id="IPR007862">
    <property type="entry name" value="Adenylate_kinase_lid-dom"/>
</dbReference>
<dbReference type="GO" id="GO:0005737">
    <property type="term" value="C:cytoplasm"/>
    <property type="evidence" value="ECO:0007669"/>
    <property type="project" value="UniProtKB-SubCell"/>
</dbReference>
<feature type="region of interest" description="NMP" evidence="4">
    <location>
        <begin position="30"/>
        <end position="59"/>
    </location>
</feature>
<evidence type="ECO:0000256" key="1">
    <source>
        <dbReference type="ARBA" id="ARBA00022679"/>
    </source>
</evidence>
<feature type="binding site" evidence="4">
    <location>
        <position position="194"/>
    </location>
    <ligand>
        <name>ATP</name>
        <dbReference type="ChEBI" id="CHEBI:30616"/>
    </ligand>
</feature>
<name>A0A7L9FF57_9CREN</name>
<dbReference type="GO" id="GO:0004017">
    <property type="term" value="F:AMP kinase activity"/>
    <property type="evidence" value="ECO:0007669"/>
    <property type="project" value="UniProtKB-UniRule"/>
</dbReference>
<keyword evidence="9" id="KW-1185">Reference proteome</keyword>
<dbReference type="EC" id="2.7.4.3" evidence="4 6"/>
<keyword evidence="4" id="KW-0862">Zinc</keyword>
<comment type="catalytic activity">
    <reaction evidence="4 6">
        <text>AMP + ATP = 2 ADP</text>
        <dbReference type="Rhea" id="RHEA:12973"/>
        <dbReference type="ChEBI" id="CHEBI:30616"/>
        <dbReference type="ChEBI" id="CHEBI:456215"/>
        <dbReference type="ChEBI" id="CHEBI:456216"/>
        <dbReference type="EC" id="2.7.4.3"/>
    </reaction>
</comment>
<feature type="binding site" evidence="4">
    <location>
        <position position="125"/>
    </location>
    <ligand>
        <name>Zn(2+)</name>
        <dbReference type="ChEBI" id="CHEBI:29105"/>
        <note>structural</note>
    </ligand>
</feature>
<dbReference type="AlphaFoldDB" id="A0A7L9FF57"/>
<dbReference type="NCBIfam" id="TIGR01351">
    <property type="entry name" value="adk"/>
    <property type="match status" value="1"/>
</dbReference>
<feature type="binding site" evidence="4">
    <location>
        <position position="92"/>
    </location>
    <ligand>
        <name>AMP</name>
        <dbReference type="ChEBI" id="CHEBI:456215"/>
    </ligand>
</feature>
<feature type="binding site" evidence="4">
    <location>
        <position position="128"/>
    </location>
    <ligand>
        <name>Zn(2+)</name>
        <dbReference type="ChEBI" id="CHEBI:29105"/>
        <note>structural</note>
    </ligand>
</feature>
<dbReference type="KEGG" id="thel:IG193_06640"/>
<reference evidence="8 9" key="1">
    <citation type="submission" date="2020-10" db="EMBL/GenBank/DDBJ databases">
        <title>Thermofilum lucidum 3507LT sp. nov. a novel member of Thermofilaceae family isolated from Chile hot spring, and proposal of description order Thermofilales.</title>
        <authorList>
            <person name="Zayulina K.S."/>
            <person name="Elcheninov A.G."/>
            <person name="Toshchakov S.V."/>
            <person name="Kublanov I.V."/>
        </authorList>
    </citation>
    <scope>NUCLEOTIDE SEQUENCE [LARGE SCALE GENOMIC DNA]</scope>
    <source>
        <strain evidence="8 9">3507LT</strain>
    </source>
</reference>
<keyword evidence="4 6" id="KW-0067">ATP-binding</keyword>
<dbReference type="InterPro" id="IPR000850">
    <property type="entry name" value="Adenylat/UMP-CMP_kin"/>
</dbReference>
<dbReference type="UniPathway" id="UPA00588">
    <property type="reaction ID" value="UER00649"/>
</dbReference>
<keyword evidence="1 4" id="KW-0808">Transferase</keyword>
<dbReference type="Pfam" id="PF00406">
    <property type="entry name" value="ADK"/>
    <property type="match status" value="1"/>
</dbReference>
<comment type="subcellular location">
    <subcellularLocation>
        <location evidence="4 6">Cytoplasm</location>
    </subcellularLocation>
</comment>
<dbReference type="EMBL" id="CP062310">
    <property type="protein sequence ID" value="QOJ78428.1"/>
    <property type="molecule type" value="Genomic_DNA"/>
</dbReference>
<dbReference type="RefSeq" id="WP_192818400.1">
    <property type="nucleotide sequence ID" value="NZ_CP062310.1"/>
</dbReference>
<dbReference type="GeneID" id="59149558"/>
<evidence type="ECO:0000256" key="3">
    <source>
        <dbReference type="ARBA" id="ARBA00022777"/>
    </source>
</evidence>
<feature type="binding site" evidence="4">
    <location>
        <position position="31"/>
    </location>
    <ligand>
        <name>AMP</name>
        <dbReference type="ChEBI" id="CHEBI:456215"/>
    </ligand>
</feature>
<dbReference type="GO" id="GO:0044209">
    <property type="term" value="P:AMP salvage"/>
    <property type="evidence" value="ECO:0007669"/>
    <property type="project" value="UniProtKB-UniRule"/>
</dbReference>
<organism evidence="8 9">
    <name type="scientific">Infirmifilum lucidum</name>
    <dbReference type="NCBI Taxonomy" id="2776706"/>
    <lineage>
        <taxon>Archaea</taxon>
        <taxon>Thermoproteota</taxon>
        <taxon>Thermoprotei</taxon>
        <taxon>Thermofilales</taxon>
        <taxon>Thermofilaceae</taxon>
        <taxon>Infirmifilum</taxon>
    </lineage>
</organism>
<evidence type="ECO:0000256" key="6">
    <source>
        <dbReference type="RuleBase" id="RU003331"/>
    </source>
</evidence>
<feature type="binding site" evidence="4">
    <location>
        <position position="122"/>
    </location>
    <ligand>
        <name>ATP</name>
        <dbReference type="ChEBI" id="CHEBI:30616"/>
    </ligand>
</feature>
<comment type="subunit">
    <text evidence="4 6">Monomer.</text>
</comment>
<feature type="binding site" evidence="4">
    <location>
        <position position="145"/>
    </location>
    <ligand>
        <name>Zn(2+)</name>
        <dbReference type="ChEBI" id="CHEBI:29105"/>
        <note>structural</note>
    </ligand>
</feature>
<evidence type="ECO:0000256" key="4">
    <source>
        <dbReference type="HAMAP-Rule" id="MF_00235"/>
    </source>
</evidence>
<comment type="pathway">
    <text evidence="4">Purine metabolism; AMP biosynthesis via salvage pathway; AMP from ADP: step 1/1.</text>
</comment>
<dbReference type="InterPro" id="IPR006259">
    <property type="entry name" value="Adenyl_kin_sub"/>
</dbReference>
<comment type="domain">
    <text evidence="4">Consists of three domains, a large central CORE domain and two small peripheral domains, NMPbind and LID, which undergo movements during catalysis. The LID domain closes over the site of phosphoryl transfer upon ATP binding. Assembling and dissambling the active center during each catalytic cycle provides an effective means to prevent ATP hydrolysis. Some bacteria have evolved a zinc-coordinating structure that stabilizes the LID domain.</text>
</comment>
<keyword evidence="4" id="KW-0479">Metal-binding</keyword>
<keyword evidence="3 4" id="KW-0418">Kinase</keyword>
<proteinExistence type="inferred from homology"/>
<keyword evidence="4" id="KW-0963">Cytoplasm</keyword>
<feature type="binding site" evidence="4">
    <location>
        <position position="148"/>
    </location>
    <ligand>
        <name>Zn(2+)</name>
        <dbReference type="ChEBI" id="CHEBI:29105"/>
        <note>structural</note>
    </ligand>
</feature>
<feature type="binding site" evidence="4">
    <location>
        <position position="36"/>
    </location>
    <ligand>
        <name>AMP</name>
        <dbReference type="ChEBI" id="CHEBI:456215"/>
    </ligand>
</feature>
<dbReference type="Proteomes" id="UP000594121">
    <property type="component" value="Chromosome"/>
</dbReference>
<accession>A0A7L9FF57</accession>
<keyword evidence="2 4" id="KW-0547">Nucleotide-binding</keyword>